<evidence type="ECO:0000313" key="2">
    <source>
        <dbReference type="EMBL" id="OAJ93270.1"/>
    </source>
</evidence>
<evidence type="ECO:0000313" key="3">
    <source>
        <dbReference type="Proteomes" id="UP000078406"/>
    </source>
</evidence>
<sequence>MQPEDQPLIGRESEILGLHIILDESKMLALMRQYMQDVDIFALTKVYIRYKPETNCLVKYLIESGSGSTTCYVKAYTAKDSAKLESIKTAQNANQIIPIIVKKHLMIIYPFPLDAKLKVLPRLLSPESLPNLLARALYPKAQVQPHIQSSEILQYKPERRLVLKLQLTSGEVLVAKAYTDQRYKLANLSRRRKLHSQHLLDVVGRSSKHKLLVFRWIEGRNLTHWYHINQNDLAPFYECGQYLRCFHQKSKPKRVIHKNTANFLRSLQSRTEDLAHLMPKLKSRLTHLTSQLLERLQDLKADKTVIHGDFYASQVLVTPNGNRLIDFDDVCYWYSAYDIGTFIAHLEFDSLGGDVSFARSQSYRRALLQGYGELKKNHSYEIELFTALALLQLAHQPFRDAHPQWAASIYHLIERCEQHLQSFKLLSEVNNLEGRLTFSSELFDLPYARQLLLRSIKDLSSADRLICIAVTRYKANKRVMIEYTLERANGERISILGKVRIKGFDKRTWHANKALYNAQFGPNGNDGIQVPKPLGCSSDHHIWFQSKVAGKSCFDLFCQQKSHSVSQRIAQALHKLHFHHIDTDRHHSNQDEIRLLEEYLTLAANQLPTKAPTIQNILHNCKTLADELCTATQPTLIHRDFYHDQILVADSEVYLLDLDLLCYGSPALDVGNFVAHIEEQCLREFGQVNYAQQQTSKFVEHYLELSGLNLNRDIEIYTLLSWARHIYISQRIAQRNDWTEQIIELCEQRITRLRYRYL</sequence>
<dbReference type="EMBL" id="LLEI02000043">
    <property type="protein sequence ID" value="OAJ93270.1"/>
    <property type="molecule type" value="Genomic_DNA"/>
</dbReference>
<dbReference type="SUPFAM" id="SSF56112">
    <property type="entry name" value="Protein kinase-like (PK-like)"/>
    <property type="match status" value="2"/>
</dbReference>
<dbReference type="AlphaFoldDB" id="A0A177XXE5"/>
<dbReference type="Proteomes" id="UP000078406">
    <property type="component" value="Unassembled WGS sequence"/>
</dbReference>
<dbReference type="InterPro" id="IPR002575">
    <property type="entry name" value="Aminoglycoside_PTrfase"/>
</dbReference>
<dbReference type="Gene3D" id="3.90.1200.10">
    <property type="match status" value="2"/>
</dbReference>
<comment type="caution">
    <text evidence="2">The sequence shown here is derived from an EMBL/GenBank/DDBJ whole genome shotgun (WGS) entry which is preliminary data.</text>
</comment>
<dbReference type="RefSeq" id="WP_054961776.1">
    <property type="nucleotide sequence ID" value="NZ_LLEI02000043.1"/>
</dbReference>
<proteinExistence type="predicted"/>
<protein>
    <recommendedName>
        <fullName evidence="1">Aminoglycoside phosphotransferase domain-containing protein</fullName>
    </recommendedName>
</protein>
<reference evidence="2 3" key="1">
    <citation type="journal article" date="2016" name="Syst. Appl. Microbiol.">
        <title>Vibrio bivalvicida sp. nov., a novel larval pathogen for bivalve molluscs reared in a hatchery.</title>
        <authorList>
            <person name="Dubert J."/>
            <person name="Romalde J.L."/>
            <person name="Prado S."/>
            <person name="Barja J.L."/>
        </authorList>
    </citation>
    <scope>NUCLEOTIDE SEQUENCE [LARGE SCALE GENOMIC DNA]</scope>
    <source>
        <strain evidence="2 3">605</strain>
    </source>
</reference>
<accession>A0A177XXE5</accession>
<dbReference type="InterPro" id="IPR011009">
    <property type="entry name" value="Kinase-like_dom_sf"/>
</dbReference>
<name>A0A177XXE5_9VIBR</name>
<dbReference type="InterPro" id="IPR051678">
    <property type="entry name" value="AGP_Transferase"/>
</dbReference>
<dbReference type="Pfam" id="PF01636">
    <property type="entry name" value="APH"/>
    <property type="match status" value="2"/>
</dbReference>
<gene>
    <name evidence="2" type="ORF">APB76_15010</name>
</gene>
<organism evidence="2 3">
    <name type="scientific">Vibrio bivalvicida</name>
    <dbReference type="NCBI Taxonomy" id="1276888"/>
    <lineage>
        <taxon>Bacteria</taxon>
        <taxon>Pseudomonadati</taxon>
        <taxon>Pseudomonadota</taxon>
        <taxon>Gammaproteobacteria</taxon>
        <taxon>Vibrionales</taxon>
        <taxon>Vibrionaceae</taxon>
        <taxon>Vibrio</taxon>
        <taxon>Vibrio oreintalis group</taxon>
    </lineage>
</organism>
<feature type="domain" description="Aminoglycoside phosphotransferase" evidence="1">
    <location>
        <begin position="204"/>
        <end position="372"/>
    </location>
</feature>
<dbReference type="PANTHER" id="PTHR21310">
    <property type="entry name" value="AMINOGLYCOSIDE PHOSPHOTRANSFERASE-RELATED-RELATED"/>
    <property type="match status" value="1"/>
</dbReference>
<evidence type="ECO:0000259" key="1">
    <source>
        <dbReference type="Pfam" id="PF01636"/>
    </source>
</evidence>
<feature type="domain" description="Aminoglycoside phosphotransferase" evidence="1">
    <location>
        <begin position="526"/>
        <end position="678"/>
    </location>
</feature>